<comment type="similarity">
    <text evidence="1">Belongs to the bacterial solute-binding protein 1 family.</text>
</comment>
<dbReference type="PANTHER" id="PTHR43649">
    <property type="entry name" value="ARABINOSE-BINDING PROTEIN-RELATED"/>
    <property type="match status" value="1"/>
</dbReference>
<evidence type="ECO:0000256" key="1">
    <source>
        <dbReference type="ARBA" id="ARBA00008520"/>
    </source>
</evidence>
<dbReference type="AlphaFoldDB" id="A0A0A6X5K7"/>
<dbReference type="Gene3D" id="3.40.190.10">
    <property type="entry name" value="Periplasmic binding protein-like II"/>
    <property type="match status" value="2"/>
</dbReference>
<accession>A0A0A6X5K7</accession>
<evidence type="ECO:0000256" key="3">
    <source>
        <dbReference type="ARBA" id="ARBA00022729"/>
    </source>
</evidence>
<dbReference type="SUPFAM" id="SSF53850">
    <property type="entry name" value="Periplasmic binding protein-like II"/>
    <property type="match status" value="1"/>
</dbReference>
<dbReference type="STRING" id="1869.MB27_23035"/>
<keyword evidence="2" id="KW-0813">Transport</keyword>
<organism evidence="5 6">
    <name type="scientific">Actinoplanes utahensis</name>
    <dbReference type="NCBI Taxonomy" id="1869"/>
    <lineage>
        <taxon>Bacteria</taxon>
        <taxon>Bacillati</taxon>
        <taxon>Actinomycetota</taxon>
        <taxon>Actinomycetes</taxon>
        <taxon>Micromonosporales</taxon>
        <taxon>Micromonosporaceae</taxon>
        <taxon>Actinoplanes</taxon>
    </lineage>
</organism>
<evidence type="ECO:0000313" key="6">
    <source>
        <dbReference type="Proteomes" id="UP000054537"/>
    </source>
</evidence>
<evidence type="ECO:0000313" key="5">
    <source>
        <dbReference type="EMBL" id="KHD75397.1"/>
    </source>
</evidence>
<name>A0A0A6X5K7_ACTUT</name>
<sequence>MRSPTDPWEAGVRSSKRGPAALAALTLSASLLAACGEDGGPPTITWYINPDNGGQGRLAASCAAAAGGAYQVDVQVLPTDASQQREQLVRRLAAQDSSIDVMSLDPPFVAEFANAGFLRPFDGADATALTDGVLRGPLATTSWKDQLVAAPFWANTQLLWYRESVARAAGIDPAKEGFTWDEMIAAAQGQQKIIGVQGKRYEGYMVWINALVVSAGGEIITNTEAGRDADPTIDSRPGDEAARIIGDLARSPAAPPAMSTASEEESRSAFQGPAGGFMVNWPYVYSAAKEDVAGGGIDRSVLDDIAWARYPAVSADLPSRPPLGGINLAIGAFTRYPEQALDLVRCVTSLENNIAYMLDSGNPAARGAAYDDAKVREAFPMADVIRQSINDAGPRPITPYYNDVSTSVQITWHPSADVRVPESPDESAVFMSDVLQGRRLL</sequence>
<evidence type="ECO:0000256" key="4">
    <source>
        <dbReference type="SAM" id="SignalP"/>
    </source>
</evidence>
<dbReference type="PANTHER" id="PTHR43649:SF34">
    <property type="entry name" value="ABC TRANSPORTER PERIPLASMIC-BINDING PROTEIN YCJN-RELATED"/>
    <property type="match status" value="1"/>
</dbReference>
<dbReference type="InterPro" id="IPR050490">
    <property type="entry name" value="Bact_solute-bd_prot1"/>
</dbReference>
<feature type="signal peptide" evidence="4">
    <location>
        <begin position="1"/>
        <end position="33"/>
    </location>
</feature>
<dbReference type="InterPro" id="IPR006059">
    <property type="entry name" value="SBP"/>
</dbReference>
<comment type="caution">
    <text evidence="5">The sequence shown here is derived from an EMBL/GenBank/DDBJ whole genome shotgun (WGS) entry which is preliminary data.</text>
</comment>
<keyword evidence="3 4" id="KW-0732">Signal</keyword>
<dbReference type="Proteomes" id="UP000054537">
    <property type="component" value="Unassembled WGS sequence"/>
</dbReference>
<dbReference type="eggNOG" id="COG1653">
    <property type="taxonomic scope" value="Bacteria"/>
</dbReference>
<proteinExistence type="inferred from homology"/>
<protein>
    <submittedName>
        <fullName evidence="5">ABC transporter substrate-binding protein</fullName>
    </submittedName>
</protein>
<evidence type="ECO:0000256" key="2">
    <source>
        <dbReference type="ARBA" id="ARBA00022448"/>
    </source>
</evidence>
<feature type="chain" id="PRO_5039141454" evidence="4">
    <location>
        <begin position="34"/>
        <end position="441"/>
    </location>
</feature>
<gene>
    <name evidence="5" type="ORF">MB27_23035</name>
</gene>
<dbReference type="PROSITE" id="PS51257">
    <property type="entry name" value="PROKAR_LIPOPROTEIN"/>
    <property type="match status" value="1"/>
</dbReference>
<reference evidence="5 6" key="1">
    <citation type="submission" date="2014-10" db="EMBL/GenBank/DDBJ databases">
        <title>Draft genome sequence of Actinoplanes utahensis NRRL 12052.</title>
        <authorList>
            <person name="Velasco-Bucheli B."/>
            <person name="del Cerro C."/>
            <person name="Hormigo D."/>
            <person name="Garcia J.L."/>
            <person name="Acebal C."/>
            <person name="Arroyo M."/>
            <person name="de la Mata I."/>
        </authorList>
    </citation>
    <scope>NUCLEOTIDE SEQUENCE [LARGE SCALE GENOMIC DNA]</scope>
    <source>
        <strain evidence="5 6">NRRL 12052</strain>
    </source>
</reference>
<keyword evidence="6" id="KW-1185">Reference proteome</keyword>
<dbReference type="EMBL" id="JRTT01000028">
    <property type="protein sequence ID" value="KHD75397.1"/>
    <property type="molecule type" value="Genomic_DNA"/>
</dbReference>
<dbReference type="Pfam" id="PF01547">
    <property type="entry name" value="SBP_bac_1"/>
    <property type="match status" value="1"/>
</dbReference>